<feature type="transmembrane region" description="Helical" evidence="7">
    <location>
        <begin position="588"/>
        <end position="616"/>
    </location>
</feature>
<evidence type="ECO:0000313" key="10">
    <source>
        <dbReference type="Proteomes" id="UP000218209"/>
    </source>
</evidence>
<dbReference type="GO" id="GO:0016491">
    <property type="term" value="F:oxidoreductase activity"/>
    <property type="evidence" value="ECO:0007669"/>
    <property type="project" value="UniProtKB-KW"/>
</dbReference>
<keyword evidence="3 7" id="KW-1133">Transmembrane helix</keyword>
<organism evidence="9 10">
    <name type="scientific">Porphyra umbilicalis</name>
    <name type="common">Purple laver</name>
    <name type="synonym">Red alga</name>
    <dbReference type="NCBI Taxonomy" id="2786"/>
    <lineage>
        <taxon>Eukaryota</taxon>
        <taxon>Rhodophyta</taxon>
        <taxon>Bangiophyceae</taxon>
        <taxon>Bangiales</taxon>
        <taxon>Bangiaceae</taxon>
        <taxon>Porphyra</taxon>
    </lineage>
</organism>
<dbReference type="InterPro" id="IPR013130">
    <property type="entry name" value="Fe3_Rdtase_TM_dom"/>
</dbReference>
<evidence type="ECO:0000256" key="1">
    <source>
        <dbReference type="ARBA" id="ARBA00004141"/>
    </source>
</evidence>
<dbReference type="Gene3D" id="2.40.30.10">
    <property type="entry name" value="Translation factors"/>
    <property type="match status" value="1"/>
</dbReference>
<feature type="transmembrane region" description="Helical" evidence="7">
    <location>
        <begin position="161"/>
        <end position="182"/>
    </location>
</feature>
<reference evidence="9 10" key="1">
    <citation type="submission" date="2017-03" db="EMBL/GenBank/DDBJ databases">
        <title>WGS assembly of Porphyra umbilicalis.</title>
        <authorList>
            <person name="Brawley S.H."/>
            <person name="Blouin N.A."/>
            <person name="Ficko-Blean E."/>
            <person name="Wheeler G.L."/>
            <person name="Lohr M."/>
            <person name="Goodson H.V."/>
            <person name="Jenkins J.W."/>
            <person name="Blaby-Haas C.E."/>
            <person name="Helliwell K.E."/>
            <person name="Chan C."/>
            <person name="Marriage T."/>
            <person name="Bhattacharya D."/>
            <person name="Klein A.S."/>
            <person name="Badis Y."/>
            <person name="Brodie J."/>
            <person name="Cao Y."/>
            <person name="Collen J."/>
            <person name="Dittami S.M."/>
            <person name="Gachon C.M."/>
            <person name="Green B.R."/>
            <person name="Karpowicz S."/>
            <person name="Kim J.W."/>
            <person name="Kudahl U."/>
            <person name="Lin S."/>
            <person name="Michel G."/>
            <person name="Mittag M."/>
            <person name="Olson B.J."/>
            <person name="Pangilinan J."/>
            <person name="Peng Y."/>
            <person name="Qiu H."/>
            <person name="Shu S."/>
            <person name="Singer J.T."/>
            <person name="Smith A.G."/>
            <person name="Sprecher B.N."/>
            <person name="Wagner V."/>
            <person name="Wang W."/>
            <person name="Wang Z.-Y."/>
            <person name="Yan J."/>
            <person name="Yarish C."/>
            <person name="Zoeuner-Riek S."/>
            <person name="Zhuang Y."/>
            <person name="Zou Y."/>
            <person name="Lindquist E.A."/>
            <person name="Grimwood J."/>
            <person name="Barry K."/>
            <person name="Rokhsar D.S."/>
            <person name="Schmutz J."/>
            <person name="Stiller J.W."/>
            <person name="Grossman A.R."/>
            <person name="Prochnik S.E."/>
        </authorList>
    </citation>
    <scope>NUCLEOTIDE SEQUENCE [LARGE SCALE GENOMIC DNA]</scope>
    <source>
        <strain evidence="9">4086291</strain>
    </source>
</reference>
<feature type="transmembrane region" description="Helical" evidence="7">
    <location>
        <begin position="628"/>
        <end position="650"/>
    </location>
</feature>
<feature type="transmembrane region" description="Helical" evidence="7">
    <location>
        <begin position="539"/>
        <end position="568"/>
    </location>
</feature>
<dbReference type="Pfam" id="PF08022">
    <property type="entry name" value="FAD_binding_8"/>
    <property type="match status" value="1"/>
</dbReference>
<feature type="domain" description="FAD-binding FR-type" evidence="8">
    <location>
        <begin position="243"/>
        <end position="371"/>
    </location>
</feature>
<keyword evidence="2 7" id="KW-0812">Transmembrane</keyword>
<dbReference type="InterPro" id="IPR039261">
    <property type="entry name" value="FNR_nucleotide-bd"/>
</dbReference>
<dbReference type="AlphaFoldDB" id="A0A1X6P4H2"/>
<dbReference type="EMBL" id="KV918895">
    <property type="protein sequence ID" value="OSX75676.1"/>
    <property type="molecule type" value="Genomic_DNA"/>
</dbReference>
<accession>A0A1X6P4H2</accession>
<name>A0A1X6P4H2_PORUM</name>
<evidence type="ECO:0000256" key="5">
    <source>
        <dbReference type="ARBA" id="ARBA00023136"/>
    </source>
</evidence>
<dbReference type="OrthoDB" id="6101at2759"/>
<evidence type="ECO:0000256" key="6">
    <source>
        <dbReference type="SAM" id="MobiDB-lite"/>
    </source>
</evidence>
<dbReference type="InterPro" id="IPR013112">
    <property type="entry name" value="FAD-bd_8"/>
</dbReference>
<dbReference type="SUPFAM" id="SSF52343">
    <property type="entry name" value="Ferredoxin reductase-like, C-terminal NADP-linked domain"/>
    <property type="match status" value="1"/>
</dbReference>
<dbReference type="Gene3D" id="3.40.50.80">
    <property type="entry name" value="Nucleotide-binding domain of ferredoxin-NADP reductase (FNR) module"/>
    <property type="match status" value="2"/>
</dbReference>
<proteinExistence type="predicted"/>
<dbReference type="Pfam" id="PF01794">
    <property type="entry name" value="Ferric_reduct"/>
    <property type="match status" value="1"/>
</dbReference>
<dbReference type="PROSITE" id="PS51384">
    <property type="entry name" value="FAD_FR"/>
    <property type="match status" value="1"/>
</dbReference>
<evidence type="ECO:0000256" key="2">
    <source>
        <dbReference type="ARBA" id="ARBA00022692"/>
    </source>
</evidence>
<dbReference type="PANTHER" id="PTHR11972:SF153">
    <property type="entry name" value="SUPEROXIDE-GENERATING NADPH OXIDASE HEAVY CHAIN SUBUNIT A"/>
    <property type="match status" value="1"/>
</dbReference>
<feature type="transmembrane region" description="Helical" evidence="7">
    <location>
        <begin position="37"/>
        <end position="62"/>
    </location>
</feature>
<feature type="region of interest" description="Disordered" evidence="6">
    <location>
        <begin position="419"/>
        <end position="485"/>
    </location>
</feature>
<gene>
    <name evidence="9" type="ORF">BU14_0227s0015</name>
</gene>
<protein>
    <recommendedName>
        <fullName evidence="8">FAD-binding FR-type domain-containing protein</fullName>
    </recommendedName>
</protein>
<feature type="transmembrane region" description="Helical" evidence="7">
    <location>
        <begin position="126"/>
        <end position="149"/>
    </location>
</feature>
<evidence type="ECO:0000256" key="4">
    <source>
        <dbReference type="ARBA" id="ARBA00023002"/>
    </source>
</evidence>
<keyword evidence="5 7" id="KW-0472">Membrane</keyword>
<comment type="subcellular location">
    <subcellularLocation>
        <location evidence="1">Membrane</location>
        <topology evidence="1">Multi-pass membrane protein</topology>
    </subcellularLocation>
</comment>
<evidence type="ECO:0000259" key="8">
    <source>
        <dbReference type="PROSITE" id="PS51384"/>
    </source>
</evidence>
<dbReference type="InterPro" id="IPR017938">
    <property type="entry name" value="Riboflavin_synthase-like_b-brl"/>
</dbReference>
<dbReference type="Proteomes" id="UP000218209">
    <property type="component" value="Unassembled WGS sequence"/>
</dbReference>
<feature type="transmembrane region" description="Helical" evidence="7">
    <location>
        <begin position="220"/>
        <end position="238"/>
    </location>
</feature>
<evidence type="ECO:0000313" key="9">
    <source>
        <dbReference type="EMBL" id="OSX75676.1"/>
    </source>
</evidence>
<evidence type="ECO:0000256" key="3">
    <source>
        <dbReference type="ARBA" id="ARBA00022989"/>
    </source>
</evidence>
<dbReference type="PANTHER" id="PTHR11972">
    <property type="entry name" value="NADPH OXIDASE"/>
    <property type="match status" value="1"/>
</dbReference>
<dbReference type="InterPro" id="IPR017927">
    <property type="entry name" value="FAD-bd_FR_type"/>
</dbReference>
<keyword evidence="10" id="KW-1185">Reference proteome</keyword>
<feature type="transmembrane region" description="Helical" evidence="7">
    <location>
        <begin position="189"/>
        <end position="208"/>
    </location>
</feature>
<dbReference type="SUPFAM" id="SSF63380">
    <property type="entry name" value="Riboflavin synthase domain-like"/>
    <property type="match status" value="1"/>
</dbReference>
<dbReference type="CDD" id="cd06186">
    <property type="entry name" value="NOX_Duox_like_FAD_NADP"/>
    <property type="match status" value="1"/>
</dbReference>
<evidence type="ECO:0000256" key="7">
    <source>
        <dbReference type="SAM" id="Phobius"/>
    </source>
</evidence>
<sequence length="862" mass="91228">MDQTHVQLGRAEAVDLVAVAGRASRTRLAAAKLECFLGHYGFALTWVAALTGTNVVLFARAAIAEYFRQSDVPAWRRVWIPLARGCGALLNLNSAVVLLPAVRGLMDALRGSSVNLVLPLDHAMPLFHKVVAVILLVAGFFHGFVQTVALATTPNAHPSAGLLLTTGWILVLTVGVMLGTAWSRCRQRYFEIFQAAHAVGITAYYAALLPHGMHLGRHVTWAWVAGPILLYAADRLVLRHTNARRVAVTLDRTHTEVVCAGAVLKLAIERPFGFRPGQYVRIRVPAMSRQWHPFTIASAPHEEQLLLYIRRHGPGQWTARLHDLVAGLDCGGGAWEEGIQEGGGGGSGGIRPLSGGIDILVEGPFGAPSEHVGQFEHVVLFAGGVGATVYVSVVKAIHHFMEGQRAAAAAEAAAAAAAATTADGPPWESKAPAAPGRAERRDGSGIAPPSPWTTPTRRAGRGLPDGSSYGGDVGDSTWPSTNGTEWRRGLDSLAAGGEASGYDRYGGRTHDFGGTYNAIGGTDTAPSPRISPRTARLYLLLYSVSVNLALLWTLLLRVLLLAMSYSVAVDAIDTGFRPVLLPFTSVGLVALDSVLAGALFAAVSVSVALEVSLLGLRATFLPAAKGIALGLLLASAAYAVTVDGLVLAGVRPPGGDGATARLVWEIAHLTNGAILAGSLCVRLGRVIGGRVALAAHRGNRAAHLRTVDFFWTAPTAADDAWVMHELDRAILRSTPVRLHRYLTRHRGIFVTRAWPTKKLVTTLGRPDIEKELRTLVAGLPSGATAGVFFCGPAAMGETIRRAVATVTSESLVAALSPAEAPVALARLLVSPRRGTERGGRGQVVEGGYGHNVRLVFRQEVFL</sequence>
<keyword evidence="4" id="KW-0560">Oxidoreductase</keyword>
<dbReference type="InterPro" id="IPR050369">
    <property type="entry name" value="RBOH/FRE"/>
</dbReference>
<dbReference type="GO" id="GO:0005886">
    <property type="term" value="C:plasma membrane"/>
    <property type="evidence" value="ECO:0007669"/>
    <property type="project" value="TreeGrafter"/>
</dbReference>